<dbReference type="Gene3D" id="3.10.620.30">
    <property type="match status" value="1"/>
</dbReference>
<gene>
    <name evidence="3" type="ORF">J2X31_000329</name>
</gene>
<dbReference type="SUPFAM" id="SSF54001">
    <property type="entry name" value="Cysteine proteinases"/>
    <property type="match status" value="1"/>
</dbReference>
<dbReference type="Gene3D" id="2.60.40.3140">
    <property type="match status" value="1"/>
</dbReference>
<dbReference type="RefSeq" id="WP_310023866.1">
    <property type="nucleotide sequence ID" value="NZ_JAVDVI010000001.1"/>
</dbReference>
<dbReference type="InterPro" id="IPR024618">
    <property type="entry name" value="DUF3857"/>
</dbReference>
<dbReference type="EMBL" id="JAVDVI010000001">
    <property type="protein sequence ID" value="MDR6966336.1"/>
    <property type="molecule type" value="Genomic_DNA"/>
</dbReference>
<dbReference type="Pfam" id="PF01841">
    <property type="entry name" value="Transglut_core"/>
    <property type="match status" value="1"/>
</dbReference>
<feature type="domain" description="Transglutaminase-like" evidence="1">
    <location>
        <begin position="321"/>
        <end position="397"/>
    </location>
</feature>
<sequence length="670" mass="76523">MKLKLNGLGIVFMLISFVGNAQELELGKVSIKELEEKMHPKDTSAVASVLYSKGHTYFNYTESSGFVVVTEVETRIKIYKKEGYDWANKSIRYYIGATPNERVSFSKAVAYNLVDGKIEKTKLKSDGEFTEQVNKYWGLKKIAMPNVKEGTVIEYRYTIESPYITSFPDWEFQAGIPVNYSEYKTSTPEYFTYSSHFKGFVVPKVTKLKENKSITFTSKERSDGLVVKTSFSSEKVDYAVNVVKYVEENLPAMIDEDYVNNINNYKSIVVHELAMSKMPNGTAKHYSTDWESVVKTIYKNEDFGAELNKTNYFEEDINAVLAGMTNKNDKINAIFNFVKSRMNWNDYYGYSCDQGVKTAYKQKTGNTAEINLMLTAMLRHAGLAARPVLVSTRSNGISYFPNRTAYNYVIAAVEGDNKIILLDATDKFTQPNILPFRALNWMGKLIREDGSSVDIDLMPNMLSKEAITMNYKIEANGEISGKIRKQYTDYNAEVFRQRFVGQKEDAYLENLENKMNKIEISDYKRDNEKEMQLPVVETFSFSGSGLCDVVGDKMYFSPMIFFATDKNPFIQEKREYPVDFGFPFQDKYVISIDLPEGYAIESAPKPINVQTDTKLFGFSYNIVPTGNRIQLIFSMDMNTSIVSSENYEALKDVFQKLVAKQNEKIVLKKV</sequence>
<evidence type="ECO:0008006" key="5">
    <source>
        <dbReference type="Google" id="ProtNLM"/>
    </source>
</evidence>
<evidence type="ECO:0000259" key="1">
    <source>
        <dbReference type="Pfam" id="PF01841"/>
    </source>
</evidence>
<evidence type="ECO:0000313" key="4">
    <source>
        <dbReference type="Proteomes" id="UP001255185"/>
    </source>
</evidence>
<name>A0ABU1TK79_9FLAO</name>
<proteinExistence type="predicted"/>
<keyword evidence="4" id="KW-1185">Reference proteome</keyword>
<comment type="caution">
    <text evidence="3">The sequence shown here is derived from an EMBL/GenBank/DDBJ whole genome shotgun (WGS) entry which is preliminary data.</text>
</comment>
<dbReference type="InterPro" id="IPR002931">
    <property type="entry name" value="Transglutaminase-like"/>
</dbReference>
<evidence type="ECO:0000313" key="3">
    <source>
        <dbReference type="EMBL" id="MDR6966336.1"/>
    </source>
</evidence>
<feature type="domain" description="DUF3857" evidence="2">
    <location>
        <begin position="69"/>
        <end position="219"/>
    </location>
</feature>
<dbReference type="Proteomes" id="UP001255185">
    <property type="component" value="Unassembled WGS sequence"/>
</dbReference>
<dbReference type="Gene3D" id="2.60.120.1130">
    <property type="match status" value="1"/>
</dbReference>
<organism evidence="3 4">
    <name type="scientific">Flavobacterium arsenatis</name>
    <dbReference type="NCBI Taxonomy" id="1484332"/>
    <lineage>
        <taxon>Bacteria</taxon>
        <taxon>Pseudomonadati</taxon>
        <taxon>Bacteroidota</taxon>
        <taxon>Flavobacteriia</taxon>
        <taxon>Flavobacteriales</taxon>
        <taxon>Flavobacteriaceae</taxon>
        <taxon>Flavobacterium</taxon>
    </lineage>
</organism>
<dbReference type="Pfam" id="PF12969">
    <property type="entry name" value="DUF3857"/>
    <property type="match status" value="1"/>
</dbReference>
<accession>A0ABU1TK79</accession>
<evidence type="ECO:0000259" key="2">
    <source>
        <dbReference type="Pfam" id="PF12969"/>
    </source>
</evidence>
<reference evidence="3 4" key="1">
    <citation type="submission" date="2023-07" db="EMBL/GenBank/DDBJ databases">
        <title>Sorghum-associated microbial communities from plants grown in Nebraska, USA.</title>
        <authorList>
            <person name="Schachtman D."/>
        </authorList>
    </citation>
    <scope>NUCLEOTIDE SEQUENCE [LARGE SCALE GENOMIC DNA]</scope>
    <source>
        <strain evidence="3 4">3773</strain>
    </source>
</reference>
<protein>
    <recommendedName>
        <fullName evidence="5">Transglutaminase</fullName>
    </recommendedName>
</protein>
<dbReference type="InterPro" id="IPR038765">
    <property type="entry name" value="Papain-like_cys_pep_sf"/>
</dbReference>